<dbReference type="NCBIfam" id="TIGR00125">
    <property type="entry name" value="cyt_tran_rel"/>
    <property type="match status" value="1"/>
</dbReference>
<dbReference type="GO" id="GO:0004515">
    <property type="term" value="F:nicotinate-nucleotide adenylyltransferase activity"/>
    <property type="evidence" value="ECO:0007669"/>
    <property type="project" value="UniProtKB-UniRule"/>
</dbReference>
<dbReference type="EC" id="2.7.7.18" evidence="10"/>
<evidence type="ECO:0000256" key="2">
    <source>
        <dbReference type="ARBA" id="ARBA00005019"/>
    </source>
</evidence>
<comment type="pathway">
    <text evidence="2 10">Cofactor biosynthesis; NAD(+) biosynthesis; deamido-NAD(+) from nicotinate D-ribonucleotide: step 1/1.</text>
</comment>
<keyword evidence="5 10" id="KW-0548">Nucleotidyltransferase</keyword>
<keyword evidence="12" id="KW-0378">Hydrolase</keyword>
<dbReference type="eggNOG" id="COG1057">
    <property type="taxonomic scope" value="Bacteria"/>
</dbReference>
<evidence type="ECO:0000259" key="11">
    <source>
        <dbReference type="Pfam" id="PF01467"/>
    </source>
</evidence>
<evidence type="ECO:0000256" key="8">
    <source>
        <dbReference type="ARBA" id="ARBA00023027"/>
    </source>
</evidence>
<keyword evidence="6 10" id="KW-0547">Nucleotide-binding</keyword>
<dbReference type="InterPro" id="IPR004821">
    <property type="entry name" value="Cyt_trans-like"/>
</dbReference>
<comment type="similarity">
    <text evidence="10">Belongs to the NadD family.</text>
</comment>
<keyword evidence="4 10" id="KW-0808">Transferase</keyword>
<keyword evidence="7 10" id="KW-0067">ATP-binding</keyword>
<dbReference type="InterPro" id="IPR014729">
    <property type="entry name" value="Rossmann-like_a/b/a_fold"/>
</dbReference>
<dbReference type="SUPFAM" id="SSF52374">
    <property type="entry name" value="Nucleotidylyl transferase"/>
    <property type="match status" value="1"/>
</dbReference>
<evidence type="ECO:0000256" key="5">
    <source>
        <dbReference type="ARBA" id="ARBA00022695"/>
    </source>
</evidence>
<protein>
    <recommendedName>
        <fullName evidence="10">Probable nicotinate-nucleotide adenylyltransferase</fullName>
        <ecNumber evidence="10">2.7.7.18</ecNumber>
    </recommendedName>
    <alternativeName>
        <fullName evidence="10">Deamido-NAD(+) diphosphorylase</fullName>
    </alternativeName>
    <alternativeName>
        <fullName evidence="10">Deamido-NAD(+) pyrophosphorylase</fullName>
    </alternativeName>
    <alternativeName>
        <fullName evidence="10">Nicotinate mononucleotide adenylyltransferase</fullName>
        <shortName evidence="10">NaMN adenylyltransferase</shortName>
    </alternativeName>
</protein>
<evidence type="ECO:0000313" key="13">
    <source>
        <dbReference type="Proteomes" id="UP000006443"/>
    </source>
</evidence>
<evidence type="ECO:0000256" key="9">
    <source>
        <dbReference type="ARBA" id="ARBA00048721"/>
    </source>
</evidence>
<comment type="function">
    <text evidence="1 10">Catalyzes the reversible adenylation of nicotinate mononucleotide (NaMN) to nicotinic acid adenine dinucleotide (NaAD).</text>
</comment>
<dbReference type="STRING" id="555088.DealDRAFT_1005"/>
<dbReference type="Pfam" id="PF01467">
    <property type="entry name" value="CTP_transf_like"/>
    <property type="match status" value="1"/>
</dbReference>
<organism evidence="12 13">
    <name type="scientific">Dethiobacter alkaliphilus AHT 1</name>
    <dbReference type="NCBI Taxonomy" id="555088"/>
    <lineage>
        <taxon>Bacteria</taxon>
        <taxon>Bacillati</taxon>
        <taxon>Bacillota</taxon>
        <taxon>Dethiobacteria</taxon>
        <taxon>Dethiobacterales</taxon>
        <taxon>Dethiobacteraceae</taxon>
        <taxon>Dethiobacter</taxon>
    </lineage>
</organism>
<dbReference type="GO" id="GO:0005524">
    <property type="term" value="F:ATP binding"/>
    <property type="evidence" value="ECO:0007669"/>
    <property type="project" value="UniProtKB-KW"/>
</dbReference>
<gene>
    <name evidence="10" type="primary">nadD</name>
    <name evidence="12" type="ORF">DealDRAFT_1005</name>
</gene>
<name>C0GEU6_DETAL</name>
<dbReference type="RefSeq" id="WP_008515445.1">
    <property type="nucleotide sequence ID" value="NZ_ACJM01000004.1"/>
</dbReference>
<evidence type="ECO:0000256" key="10">
    <source>
        <dbReference type="HAMAP-Rule" id="MF_00244"/>
    </source>
</evidence>
<keyword evidence="8 10" id="KW-0520">NAD</keyword>
<reference evidence="12 13" key="1">
    <citation type="submission" date="2009-02" db="EMBL/GenBank/DDBJ databases">
        <title>Sequencing of the draft genome and assembly of Dethiobacter alkaliphilus AHT 1.</title>
        <authorList>
            <consortium name="US DOE Joint Genome Institute (JGI-PGF)"/>
            <person name="Lucas S."/>
            <person name="Copeland A."/>
            <person name="Lapidus A."/>
            <person name="Glavina del Rio T."/>
            <person name="Dalin E."/>
            <person name="Tice H."/>
            <person name="Bruce D."/>
            <person name="Goodwin L."/>
            <person name="Pitluck S."/>
            <person name="Larimer F."/>
            <person name="Land M.L."/>
            <person name="Hauser L."/>
            <person name="Muyzer G."/>
        </authorList>
    </citation>
    <scope>NUCLEOTIDE SEQUENCE [LARGE SCALE GENOMIC DNA]</scope>
    <source>
        <strain evidence="12 13">AHT 1</strain>
    </source>
</reference>
<dbReference type="AlphaFoldDB" id="C0GEU6"/>
<evidence type="ECO:0000256" key="4">
    <source>
        <dbReference type="ARBA" id="ARBA00022679"/>
    </source>
</evidence>
<dbReference type="CDD" id="cd02165">
    <property type="entry name" value="NMNAT"/>
    <property type="match status" value="1"/>
</dbReference>
<dbReference type="GO" id="GO:0009435">
    <property type="term" value="P:NAD+ biosynthetic process"/>
    <property type="evidence" value="ECO:0007669"/>
    <property type="project" value="UniProtKB-UniRule"/>
</dbReference>
<accession>C0GEU6</accession>
<evidence type="ECO:0000256" key="3">
    <source>
        <dbReference type="ARBA" id="ARBA00022642"/>
    </source>
</evidence>
<keyword evidence="13" id="KW-1185">Reference proteome</keyword>
<dbReference type="InterPro" id="IPR005248">
    <property type="entry name" value="NadD/NMNAT"/>
</dbReference>
<evidence type="ECO:0000256" key="6">
    <source>
        <dbReference type="ARBA" id="ARBA00022741"/>
    </source>
</evidence>
<feature type="domain" description="Cytidyltransferase-like" evidence="11">
    <location>
        <begin position="14"/>
        <end position="185"/>
    </location>
</feature>
<dbReference type="Gene3D" id="3.40.50.620">
    <property type="entry name" value="HUPs"/>
    <property type="match status" value="1"/>
</dbReference>
<comment type="catalytic activity">
    <reaction evidence="9 10">
        <text>nicotinate beta-D-ribonucleotide + ATP + H(+) = deamido-NAD(+) + diphosphate</text>
        <dbReference type="Rhea" id="RHEA:22860"/>
        <dbReference type="ChEBI" id="CHEBI:15378"/>
        <dbReference type="ChEBI" id="CHEBI:30616"/>
        <dbReference type="ChEBI" id="CHEBI:33019"/>
        <dbReference type="ChEBI" id="CHEBI:57502"/>
        <dbReference type="ChEBI" id="CHEBI:58437"/>
        <dbReference type="EC" id="2.7.7.18"/>
    </reaction>
</comment>
<sequence length="211" mass="23843">MTIQKNPGKLSVGIMGGTFDPIHMAHLVTAEEVRIQFDLDRVVFVPSGNPPHKEARNVSDQEHRYLMTELATISNPYFSVSRVEIDRPDEELTYTIDTIRYFHRHFEGKANIYFITGADAILEILTWKDYRELLSICSFIAVTRPGYCLSKLEETIGAACPEALCNIDILEIPAVAISSTLIRSRVAEGKPIKYLAPEAVTQYIIKHGLYR</sequence>
<dbReference type="PANTHER" id="PTHR39321:SF3">
    <property type="entry name" value="PHOSPHOPANTETHEINE ADENYLYLTRANSFERASE"/>
    <property type="match status" value="1"/>
</dbReference>
<dbReference type="UniPathway" id="UPA00253">
    <property type="reaction ID" value="UER00332"/>
</dbReference>
<evidence type="ECO:0000256" key="1">
    <source>
        <dbReference type="ARBA" id="ARBA00002324"/>
    </source>
</evidence>
<proteinExistence type="inferred from homology"/>
<dbReference type="OrthoDB" id="5295945at2"/>
<evidence type="ECO:0000313" key="12">
    <source>
        <dbReference type="EMBL" id="EEG78128.1"/>
    </source>
</evidence>
<comment type="caution">
    <text evidence="12">The sequence shown here is derived from an EMBL/GenBank/DDBJ whole genome shotgun (WGS) entry which is preliminary data.</text>
</comment>
<dbReference type="Proteomes" id="UP000006443">
    <property type="component" value="Unassembled WGS sequence"/>
</dbReference>
<evidence type="ECO:0000256" key="7">
    <source>
        <dbReference type="ARBA" id="ARBA00022840"/>
    </source>
</evidence>
<dbReference type="GO" id="GO:0016787">
    <property type="term" value="F:hydrolase activity"/>
    <property type="evidence" value="ECO:0007669"/>
    <property type="project" value="UniProtKB-KW"/>
</dbReference>
<keyword evidence="3 10" id="KW-0662">Pyridine nucleotide biosynthesis</keyword>
<dbReference type="HAMAP" id="MF_00244">
    <property type="entry name" value="NaMN_adenylyltr"/>
    <property type="match status" value="1"/>
</dbReference>
<dbReference type="PANTHER" id="PTHR39321">
    <property type="entry name" value="NICOTINATE-NUCLEOTIDE ADENYLYLTRANSFERASE-RELATED"/>
    <property type="match status" value="1"/>
</dbReference>
<dbReference type="NCBIfam" id="NF000840">
    <property type="entry name" value="PRK00071.1-3"/>
    <property type="match status" value="1"/>
</dbReference>
<dbReference type="NCBIfam" id="TIGR00482">
    <property type="entry name" value="nicotinate (nicotinamide) nucleotide adenylyltransferase"/>
    <property type="match status" value="1"/>
</dbReference>
<dbReference type="EMBL" id="ACJM01000004">
    <property type="protein sequence ID" value="EEG78128.1"/>
    <property type="molecule type" value="Genomic_DNA"/>
</dbReference>